<dbReference type="EMBL" id="JAQQWK010000010">
    <property type="protein sequence ID" value="KAK8029485.1"/>
    <property type="molecule type" value="Genomic_DNA"/>
</dbReference>
<protein>
    <submittedName>
        <fullName evidence="2">CSN-associated deubiquitinating enzyme Ubp12</fullName>
    </submittedName>
</protein>
<evidence type="ECO:0000313" key="2">
    <source>
        <dbReference type="EMBL" id="KAK8029485.1"/>
    </source>
</evidence>
<evidence type="ECO:0000256" key="1">
    <source>
        <dbReference type="SAM" id="MobiDB-lite"/>
    </source>
</evidence>
<comment type="caution">
    <text evidence="2">The sequence shown here is derived from an EMBL/GenBank/DDBJ whole genome shotgun (WGS) entry which is preliminary data.</text>
</comment>
<feature type="region of interest" description="Disordered" evidence="1">
    <location>
        <begin position="32"/>
        <end position="51"/>
    </location>
</feature>
<sequence length="112" mass="12668">MHSARPIAALNAQKKHTAFSNQVSMCTIQSQSSVEQLDSHTDESATRDLETSHERFDIVKEWLSRGYQNRELQQPFTKPGMIDFYSSHITPLSPTRVNLRGYLEAQGTSAKT</sequence>
<dbReference type="Proteomes" id="UP001444661">
    <property type="component" value="Unassembled WGS sequence"/>
</dbReference>
<keyword evidence="3" id="KW-1185">Reference proteome</keyword>
<organism evidence="2 3">
    <name type="scientific">Apiospora rasikravindrae</name>
    <dbReference type="NCBI Taxonomy" id="990691"/>
    <lineage>
        <taxon>Eukaryota</taxon>
        <taxon>Fungi</taxon>
        <taxon>Dikarya</taxon>
        <taxon>Ascomycota</taxon>
        <taxon>Pezizomycotina</taxon>
        <taxon>Sordariomycetes</taxon>
        <taxon>Xylariomycetidae</taxon>
        <taxon>Amphisphaeriales</taxon>
        <taxon>Apiosporaceae</taxon>
        <taxon>Apiospora</taxon>
    </lineage>
</organism>
<name>A0ABR1SCE7_9PEZI</name>
<proteinExistence type="predicted"/>
<reference evidence="2 3" key="1">
    <citation type="submission" date="2023-01" db="EMBL/GenBank/DDBJ databases">
        <title>Analysis of 21 Apiospora genomes using comparative genomics revels a genus with tremendous synthesis potential of carbohydrate active enzymes and secondary metabolites.</title>
        <authorList>
            <person name="Sorensen T."/>
        </authorList>
    </citation>
    <scope>NUCLEOTIDE SEQUENCE [LARGE SCALE GENOMIC DNA]</scope>
    <source>
        <strain evidence="2 3">CBS 33761</strain>
    </source>
</reference>
<gene>
    <name evidence="2" type="ORF">PG993_010776</name>
</gene>
<feature type="compositionally biased region" description="Basic and acidic residues" evidence="1">
    <location>
        <begin position="37"/>
        <end position="51"/>
    </location>
</feature>
<evidence type="ECO:0000313" key="3">
    <source>
        <dbReference type="Proteomes" id="UP001444661"/>
    </source>
</evidence>
<accession>A0ABR1SCE7</accession>